<evidence type="ECO:0000256" key="2">
    <source>
        <dbReference type="ARBA" id="ARBA00009009"/>
    </source>
</evidence>
<accession>A0ABY9APL4</accession>
<keyword evidence="7" id="KW-0378">Hydrolase</keyword>
<keyword evidence="5" id="KW-0732">Signal</keyword>
<dbReference type="RefSeq" id="WP_011793373.1">
    <property type="nucleotide sequence ID" value="NZ_CP023687.1"/>
</dbReference>
<dbReference type="PRINTS" id="PR00118">
    <property type="entry name" value="BLACTAMASEA"/>
</dbReference>
<comment type="catalytic activity">
    <reaction evidence="1">
        <text>a beta-lactam + H2O = a substituted beta-amino acid</text>
        <dbReference type="Rhea" id="RHEA:20401"/>
        <dbReference type="ChEBI" id="CHEBI:15377"/>
        <dbReference type="ChEBI" id="CHEBI:35627"/>
        <dbReference type="ChEBI" id="CHEBI:140347"/>
        <dbReference type="EC" id="3.5.2.6"/>
    </reaction>
</comment>
<evidence type="ECO:0000313" key="7">
    <source>
        <dbReference type="EMBL" id="WIY48851.1"/>
    </source>
</evidence>
<dbReference type="PANTHER" id="PTHR35333">
    <property type="entry name" value="BETA-LACTAMASE"/>
    <property type="match status" value="1"/>
</dbReference>
<feature type="region of interest" description="Disordered" evidence="4">
    <location>
        <begin position="386"/>
        <end position="436"/>
    </location>
</feature>
<proteinExistence type="inferred from homology"/>
<dbReference type="Proteomes" id="UP001242732">
    <property type="component" value="Chromosome"/>
</dbReference>
<feature type="signal peptide" evidence="5">
    <location>
        <begin position="1"/>
        <end position="41"/>
    </location>
</feature>
<dbReference type="PANTHER" id="PTHR35333:SF3">
    <property type="entry name" value="BETA-LACTAMASE-TYPE TRANSPEPTIDASE FOLD CONTAINING PROTEIN"/>
    <property type="match status" value="1"/>
</dbReference>
<dbReference type="Gene3D" id="3.40.710.10">
    <property type="entry name" value="DD-peptidase/beta-lactamase superfamily"/>
    <property type="match status" value="1"/>
</dbReference>
<gene>
    <name evidence="7" type="ORF">QRO08_24060</name>
</gene>
<dbReference type="GO" id="GO:0016787">
    <property type="term" value="F:hydrolase activity"/>
    <property type="evidence" value="ECO:0007669"/>
    <property type="project" value="UniProtKB-KW"/>
</dbReference>
<dbReference type="InterPro" id="IPR045155">
    <property type="entry name" value="Beta-lactam_cat"/>
</dbReference>
<evidence type="ECO:0000259" key="6">
    <source>
        <dbReference type="Pfam" id="PF13354"/>
    </source>
</evidence>
<feature type="compositionally biased region" description="Low complexity" evidence="4">
    <location>
        <begin position="398"/>
        <end position="418"/>
    </location>
</feature>
<dbReference type="Pfam" id="PF13354">
    <property type="entry name" value="Beta-lactamase2"/>
    <property type="match status" value="1"/>
</dbReference>
<reference evidence="7 8" key="1">
    <citation type="submission" date="2023-06" db="EMBL/GenBank/DDBJ databases">
        <authorList>
            <person name="Ham H."/>
            <person name="Park D.S."/>
        </authorList>
    </citation>
    <scope>NUCLEOTIDE SEQUENCE [LARGE SCALE GENOMIC DNA]</scope>
    <source>
        <strain evidence="7 8">KACC 17005</strain>
    </source>
</reference>
<sequence length="436" mass="45500">MPQLPATTHLRFRPYRPLRPLRLLACATSALWHIATGTAHAQAADAPPAALPAPASAPAWVQPLERALARAEADSGVRIGVHVRDLETGASASLHGTEPWYLASSIKVPVAIAVLRGAERGDFTLDTPLTLRAADYVDGAGPTNGRPVGTPLTVRYLLEQMIIYSDNTASDMLIGLVGIGTVNAVVQSLVPRGFGRITTLADVRRHVYGVLTPAASHLSGTDFLALRQQQRLHGDAAARSALATLLRVPERSLAPADLASAYESYYATGLNSGRLDAYADLLQALVEGRALDARHTAYLLSVMERVKTGPQRIKAGLPPGARFAHKTGTQRARTCDSGLVTVPRALPERRVLVVACTRGEPSTARSDRALRQVGIALCQSGLLSDGRSHEPRCPTLPPRASGATAAPAGGEAPAARPHGAGGGAAPAAGGAGDDDA</sequence>
<comment type="similarity">
    <text evidence="2">Belongs to the class-A beta-lactamase family.</text>
</comment>
<protein>
    <recommendedName>
        <fullName evidence="3">beta-lactamase</fullName>
        <ecNumber evidence="3">3.5.2.6</ecNumber>
    </recommendedName>
</protein>
<dbReference type="GeneID" id="79789984"/>
<dbReference type="InterPro" id="IPR012338">
    <property type="entry name" value="Beta-lactam/transpept-like"/>
</dbReference>
<dbReference type="InterPro" id="IPR000871">
    <property type="entry name" value="Beta-lactam_class-A"/>
</dbReference>
<organism evidence="7 8">
    <name type="scientific">Paracidovorax citrulli</name>
    <name type="common">Acidovorax citrulli</name>
    <dbReference type="NCBI Taxonomy" id="80869"/>
    <lineage>
        <taxon>Bacteria</taxon>
        <taxon>Pseudomonadati</taxon>
        <taxon>Pseudomonadota</taxon>
        <taxon>Betaproteobacteria</taxon>
        <taxon>Burkholderiales</taxon>
        <taxon>Comamonadaceae</taxon>
        <taxon>Paracidovorax</taxon>
    </lineage>
</organism>
<keyword evidence="8" id="KW-1185">Reference proteome</keyword>
<dbReference type="EC" id="3.5.2.6" evidence="3"/>
<name>A0ABY9APL4_PARCI</name>
<evidence type="ECO:0000313" key="8">
    <source>
        <dbReference type="Proteomes" id="UP001242732"/>
    </source>
</evidence>
<dbReference type="SUPFAM" id="SSF56601">
    <property type="entry name" value="beta-lactamase/transpeptidase-like"/>
    <property type="match status" value="1"/>
</dbReference>
<dbReference type="EMBL" id="CP127363">
    <property type="protein sequence ID" value="WIY48851.1"/>
    <property type="molecule type" value="Genomic_DNA"/>
</dbReference>
<evidence type="ECO:0000256" key="3">
    <source>
        <dbReference type="ARBA" id="ARBA00012865"/>
    </source>
</evidence>
<feature type="chain" id="PRO_5045701851" description="beta-lactamase" evidence="5">
    <location>
        <begin position="42"/>
        <end position="436"/>
    </location>
</feature>
<evidence type="ECO:0000256" key="4">
    <source>
        <dbReference type="SAM" id="MobiDB-lite"/>
    </source>
</evidence>
<evidence type="ECO:0000256" key="1">
    <source>
        <dbReference type="ARBA" id="ARBA00001526"/>
    </source>
</evidence>
<feature type="domain" description="Beta-lactamase class A catalytic" evidence="6">
    <location>
        <begin position="80"/>
        <end position="345"/>
    </location>
</feature>
<evidence type="ECO:0000256" key="5">
    <source>
        <dbReference type="SAM" id="SignalP"/>
    </source>
</evidence>